<sequence length="298" mass="34100">MNIQLSIYLAKDKNDISLGDMYRNSSLAYPLPIKKWEVLLLCLVTVELQSCPSKVLKFLGCHVLLLSSLSSHFSSQSFIFSNLISSLFFHLCPLSIPHSSPPLTLFLPFPSLPFLPLTFWLFVMRFSALLLFVLEIFQASNHYELAPNSLECVRLLKEEFQLTPYTTNPYEALGPLGQQSCKRNLSLILTHDSIALYAFVTIRLMSSLQFLMKPQNYSGFWPILLFVGFSSSHTFERTWVAPFCGLAWLELFMATKSMSCLIKEEAWLIFKKSRLSTFIIKEMSCKNFCTRGFCILAF</sequence>
<evidence type="ECO:0000313" key="2">
    <source>
        <dbReference type="EMBL" id="AFM94024.1"/>
    </source>
</evidence>
<gene>
    <name evidence="2" type="primary">RECQL2</name>
</gene>
<feature type="transmembrane region" description="Helical" evidence="1">
    <location>
        <begin position="117"/>
        <end position="137"/>
    </location>
</feature>
<dbReference type="AlphaFoldDB" id="I6TMD2"/>
<keyword evidence="2" id="KW-0547">Nucleotide-binding</keyword>
<keyword evidence="2" id="KW-0067">ATP-binding</keyword>
<protein>
    <submittedName>
        <fullName evidence="2">RecQ helicase L2</fullName>
    </submittedName>
</protein>
<proteinExistence type="predicted"/>
<keyword evidence="1" id="KW-1133">Transmembrane helix</keyword>
<feature type="transmembrane region" description="Helical" evidence="1">
    <location>
        <begin position="78"/>
        <end position="97"/>
    </location>
</feature>
<keyword evidence="1" id="KW-0812">Transmembrane</keyword>
<dbReference type="GO" id="GO:0004386">
    <property type="term" value="F:helicase activity"/>
    <property type="evidence" value="ECO:0007669"/>
    <property type="project" value="UniProtKB-KW"/>
</dbReference>
<reference evidence="2" key="1">
    <citation type="submission" date="2011-07" db="EMBL/GenBank/DDBJ databases">
        <title>The RED HYPCOTYL (R)-key locus of betalain-synthesis in Beta vulgaris.</title>
        <authorList>
            <person name="Zhang C.-L."/>
            <person name="Xiao X."/>
            <person name="Xu D."/>
            <person name="Jiang X."/>
            <person name="Chen D."/>
            <person name="Hall J."/>
            <person name="Martin K."/>
            <person name="McGrath M.J."/>
        </authorList>
    </citation>
    <scope>NUCLEOTIDE SEQUENCE</scope>
</reference>
<keyword evidence="2" id="KW-0347">Helicase</keyword>
<organism evidence="2">
    <name type="scientific">Beta vulgaris</name>
    <name type="common">Sugar beet</name>
    <dbReference type="NCBI Taxonomy" id="161934"/>
    <lineage>
        <taxon>Eukaryota</taxon>
        <taxon>Viridiplantae</taxon>
        <taxon>Streptophyta</taxon>
        <taxon>Embryophyta</taxon>
        <taxon>Tracheophyta</taxon>
        <taxon>Spermatophyta</taxon>
        <taxon>Magnoliopsida</taxon>
        <taxon>eudicotyledons</taxon>
        <taxon>Gunneridae</taxon>
        <taxon>Pentapetalae</taxon>
        <taxon>Caryophyllales</taxon>
        <taxon>Chenopodiaceae</taxon>
        <taxon>Betoideae</taxon>
        <taxon>Beta</taxon>
    </lineage>
</organism>
<accession>I6TMD2</accession>
<keyword evidence="2" id="KW-0378">Hydrolase</keyword>
<name>I6TMD2_BETVU</name>
<dbReference type="EMBL" id="JN378753">
    <property type="protein sequence ID" value="AFM94024.1"/>
    <property type="molecule type" value="Genomic_DNA"/>
</dbReference>
<evidence type="ECO:0000256" key="1">
    <source>
        <dbReference type="SAM" id="Phobius"/>
    </source>
</evidence>
<keyword evidence="1" id="KW-0472">Membrane</keyword>